<dbReference type="RefSeq" id="XP_003110017.2">
    <property type="nucleotide sequence ID" value="XM_003109969.2"/>
</dbReference>
<feature type="region of interest" description="Disordered" evidence="1">
    <location>
        <begin position="270"/>
        <end position="317"/>
    </location>
</feature>
<keyword evidence="2" id="KW-1133">Transmembrane helix</keyword>
<feature type="transmembrane region" description="Helical" evidence="2">
    <location>
        <begin position="180"/>
        <end position="197"/>
    </location>
</feature>
<dbReference type="KEGG" id="crq:GCK72_006916"/>
<evidence type="ECO:0000313" key="4">
    <source>
        <dbReference type="Proteomes" id="UP000483820"/>
    </source>
</evidence>
<proteinExistence type="predicted"/>
<evidence type="ECO:0000256" key="1">
    <source>
        <dbReference type="SAM" id="MobiDB-lite"/>
    </source>
</evidence>
<reference evidence="3 4" key="1">
    <citation type="submission" date="2019-12" db="EMBL/GenBank/DDBJ databases">
        <title>Chromosome-level assembly of the Caenorhabditis remanei genome.</title>
        <authorList>
            <person name="Teterina A.A."/>
            <person name="Willis J.H."/>
            <person name="Phillips P.C."/>
        </authorList>
    </citation>
    <scope>NUCLEOTIDE SEQUENCE [LARGE SCALE GENOMIC DNA]</scope>
    <source>
        <strain evidence="3 4">PX506</strain>
        <tissue evidence="3">Whole organism</tissue>
    </source>
</reference>
<feature type="transmembrane region" description="Helical" evidence="2">
    <location>
        <begin position="124"/>
        <end position="143"/>
    </location>
</feature>
<evidence type="ECO:0000256" key="2">
    <source>
        <dbReference type="SAM" id="Phobius"/>
    </source>
</evidence>
<keyword evidence="2" id="KW-0472">Membrane</keyword>
<dbReference type="GeneID" id="9804020"/>
<keyword evidence="2" id="KW-0812">Transmembrane</keyword>
<evidence type="ECO:0000313" key="3">
    <source>
        <dbReference type="EMBL" id="KAF1766958.1"/>
    </source>
</evidence>
<protein>
    <submittedName>
        <fullName evidence="3">Uncharacterized protein</fullName>
    </submittedName>
</protein>
<name>A0A6A5HGM1_CAERE</name>
<comment type="caution">
    <text evidence="3">The sequence shown here is derived from an EMBL/GenBank/DDBJ whole genome shotgun (WGS) entry which is preliminary data.</text>
</comment>
<feature type="transmembrane region" description="Helical" evidence="2">
    <location>
        <begin position="51"/>
        <end position="71"/>
    </location>
</feature>
<gene>
    <name evidence="3" type="ORF">GCK72_006916</name>
</gene>
<dbReference type="CTD" id="9804020"/>
<dbReference type="Proteomes" id="UP000483820">
    <property type="component" value="Chromosome II"/>
</dbReference>
<dbReference type="EMBL" id="WUAV01000002">
    <property type="protein sequence ID" value="KAF1766958.1"/>
    <property type="molecule type" value="Genomic_DNA"/>
</dbReference>
<dbReference type="AlphaFoldDB" id="A0A6A5HGM1"/>
<feature type="transmembrane region" description="Helical" evidence="2">
    <location>
        <begin position="91"/>
        <end position="112"/>
    </location>
</feature>
<organism evidence="3 4">
    <name type="scientific">Caenorhabditis remanei</name>
    <name type="common">Caenorhabditis vulgaris</name>
    <dbReference type="NCBI Taxonomy" id="31234"/>
    <lineage>
        <taxon>Eukaryota</taxon>
        <taxon>Metazoa</taxon>
        <taxon>Ecdysozoa</taxon>
        <taxon>Nematoda</taxon>
        <taxon>Chromadorea</taxon>
        <taxon>Rhabditida</taxon>
        <taxon>Rhabditina</taxon>
        <taxon>Rhabditomorpha</taxon>
        <taxon>Rhabditoidea</taxon>
        <taxon>Rhabditidae</taxon>
        <taxon>Peloderinae</taxon>
        <taxon>Caenorhabditis</taxon>
    </lineage>
</organism>
<accession>A0A6A5HGM1</accession>
<feature type="compositionally biased region" description="Basic and acidic residues" evidence="1">
    <location>
        <begin position="270"/>
        <end position="291"/>
    </location>
</feature>
<feature type="transmembrane region" description="Helical" evidence="2">
    <location>
        <begin position="217"/>
        <end position="238"/>
    </location>
</feature>
<sequence>MSPAMVSNSSWIAWRSMINCSSSMLPETIHDITRTDHKPSRWTRIRQFFNNYFRFLLTTTLIASILSMEAYKEGEPKISLYETMKGTVSNVGYPTLLGLAIGFVLESLKAHIFDRFESPSTRHAHCYIAIFFWLGSVGCSLGYEESVAWWFRTISLGVLCFKYVEVIVPRFGRWNVTVQFYCAVATLVVIVSLFYFIENSIPSITHFEGNWRFLKPKTIFIIFKNVFLLLATLSQHLLTTESFDLEQITEEEQRRKEIARETMIRNRTLKEIEDSRRQAEEQAAEQQREIQDPIQPGVASPREEQDGGLRQRRVVSQ</sequence>